<organism evidence="1 2">
    <name type="scientific">Paralvinella palmiformis</name>
    <dbReference type="NCBI Taxonomy" id="53620"/>
    <lineage>
        <taxon>Eukaryota</taxon>
        <taxon>Metazoa</taxon>
        <taxon>Spiralia</taxon>
        <taxon>Lophotrochozoa</taxon>
        <taxon>Annelida</taxon>
        <taxon>Polychaeta</taxon>
        <taxon>Sedentaria</taxon>
        <taxon>Canalipalpata</taxon>
        <taxon>Terebellida</taxon>
        <taxon>Terebelliformia</taxon>
        <taxon>Alvinellidae</taxon>
        <taxon>Paralvinella</taxon>
    </lineage>
</organism>
<dbReference type="AlphaFoldDB" id="A0AAD9N9F2"/>
<evidence type="ECO:0000313" key="2">
    <source>
        <dbReference type="Proteomes" id="UP001208570"/>
    </source>
</evidence>
<sequence length="434" mass="48847">RIRCLSFFKHLYLKCFPVRGIQPADYESDWMLMVSQNSQKSFKEVEHGLEEVPLKVKVLVKPIRGPYEGWIFEADSSSWTLGRDSPALDQAEQRVLVKVMTWRSSSLPVPDLQTNWISIDTTNSFVEVQHNESVGLNSVQLQTRCLPSNTDQILYSDAVGAGSKPPLDNIDLSRMVGLIFAYDRNKIRVWAPEKGRAYIMGFGDGYFRYKSKSQNCEFRATGWKSLGQEPETFRFTLNGLNTSAIPDISALQLNTTQCDPLKNYIQVQVKALDGPNGGFLFPASGQAHRNAFSGTTYSGLLFAYSTDSIRIFVPANDTGTMIHLPDNWDETRYTQMSNTVEIIINIWTITSDQCRSSKKYTNGFLKRHGTDSCPKDAWIKCAILCLSDPDCVGMSPCHVIDQCLLMGLNVYNNKILTGELGIKGDIYFRKLTCN</sequence>
<proteinExistence type="predicted"/>
<feature type="non-terminal residue" evidence="1">
    <location>
        <position position="1"/>
    </location>
</feature>
<protein>
    <submittedName>
        <fullName evidence="1">Uncharacterized protein</fullName>
    </submittedName>
</protein>
<name>A0AAD9N9F2_9ANNE</name>
<keyword evidence="2" id="KW-1185">Reference proteome</keyword>
<dbReference type="EMBL" id="JAODUP010000161">
    <property type="protein sequence ID" value="KAK2158979.1"/>
    <property type="molecule type" value="Genomic_DNA"/>
</dbReference>
<accession>A0AAD9N9F2</accession>
<dbReference type="Proteomes" id="UP001208570">
    <property type="component" value="Unassembled WGS sequence"/>
</dbReference>
<evidence type="ECO:0000313" key="1">
    <source>
        <dbReference type="EMBL" id="KAK2158979.1"/>
    </source>
</evidence>
<comment type="caution">
    <text evidence="1">The sequence shown here is derived from an EMBL/GenBank/DDBJ whole genome shotgun (WGS) entry which is preliminary data.</text>
</comment>
<reference evidence="1" key="1">
    <citation type="journal article" date="2023" name="Mol. Biol. Evol.">
        <title>Third-Generation Sequencing Reveals the Adaptive Role of the Epigenome in Three Deep-Sea Polychaetes.</title>
        <authorList>
            <person name="Perez M."/>
            <person name="Aroh O."/>
            <person name="Sun Y."/>
            <person name="Lan Y."/>
            <person name="Juniper S.K."/>
            <person name="Young C.R."/>
            <person name="Angers B."/>
            <person name="Qian P.Y."/>
        </authorList>
    </citation>
    <scope>NUCLEOTIDE SEQUENCE</scope>
    <source>
        <strain evidence="1">P08H-3</strain>
    </source>
</reference>
<gene>
    <name evidence="1" type="ORF">LSH36_161g16045</name>
</gene>